<dbReference type="InterPro" id="IPR043519">
    <property type="entry name" value="NT_sf"/>
</dbReference>
<feature type="domain" description="HTH arsR-type" evidence="1">
    <location>
        <begin position="25"/>
        <end position="99"/>
    </location>
</feature>
<dbReference type="InterPro" id="IPR000835">
    <property type="entry name" value="HTH_MarR-typ"/>
</dbReference>
<proteinExistence type="predicted"/>
<dbReference type="GeneID" id="63188598"/>
<dbReference type="AlphaFoldDB" id="A0A8A2VBV7"/>
<dbReference type="SUPFAM" id="SSF81301">
    <property type="entry name" value="Nucleotidyltransferase"/>
    <property type="match status" value="1"/>
</dbReference>
<dbReference type="PANTHER" id="PTHR33933">
    <property type="entry name" value="NUCLEOTIDYLTRANSFERASE"/>
    <property type="match status" value="1"/>
</dbReference>
<reference evidence="2 3" key="1">
    <citation type="submission" date="2021-03" db="EMBL/GenBank/DDBJ databases">
        <title>Haloterrigena longa sp. nov. and Haloterrigena limicola sp. nov., extremely halophilic archaea isolated from a salt lake.</title>
        <authorList>
            <person name="Henglin C."/>
        </authorList>
    </citation>
    <scope>NUCLEOTIDE SEQUENCE [LARGE SCALE GENOMIC DNA]</scope>
    <source>
        <strain evidence="2 3">KZCA68</strain>
    </source>
</reference>
<evidence type="ECO:0000259" key="1">
    <source>
        <dbReference type="SMART" id="SM00418"/>
    </source>
</evidence>
<dbReference type="EMBL" id="CP071462">
    <property type="protein sequence ID" value="QSW98646.1"/>
    <property type="molecule type" value="Genomic_DNA"/>
</dbReference>
<dbReference type="RefSeq" id="WP_207288255.1">
    <property type="nucleotide sequence ID" value="NZ_CP071462.1"/>
</dbReference>
<evidence type="ECO:0000313" key="3">
    <source>
        <dbReference type="Proteomes" id="UP000663203"/>
    </source>
</evidence>
<keyword evidence="3" id="KW-1185">Reference proteome</keyword>
<dbReference type="KEGG" id="hakz:J0X25_14795"/>
<dbReference type="Gene3D" id="1.10.10.10">
    <property type="entry name" value="Winged helix-like DNA-binding domain superfamily/Winged helix DNA-binding domain"/>
    <property type="match status" value="1"/>
</dbReference>
<sequence length="231" mass="26184">MKTKPNTSSTDQTTITLDIPVEDGRLFRSEVIDDILSLLSRNPDTEFSMTELANAVDHSRPSVSTAVDVLSSNDLVTAERKGRKRLVRINRDRLYVPDDPYFQIPQSEFHAPVRTAVETLADELDDVIGIVLYGSVARGEADRRSDIDLWVLVEDGRMEAQREANRIRHHLEEESFDGSRYAYEIDVEALQAVPNYLSELREILRDGITLYETEDFGTVRNVIRQGGDADE</sequence>
<accession>A0A8A2VBV7</accession>
<dbReference type="InterPro" id="IPR041633">
    <property type="entry name" value="Polbeta"/>
</dbReference>
<dbReference type="InterPro" id="IPR011991">
    <property type="entry name" value="ArsR-like_HTH"/>
</dbReference>
<dbReference type="CDD" id="cd00090">
    <property type="entry name" value="HTH_ARSR"/>
    <property type="match status" value="1"/>
</dbReference>
<dbReference type="InterPro" id="IPR036390">
    <property type="entry name" value="WH_DNA-bd_sf"/>
</dbReference>
<dbReference type="Pfam" id="PF18765">
    <property type="entry name" value="Polbeta"/>
    <property type="match status" value="1"/>
</dbReference>
<dbReference type="Proteomes" id="UP000663203">
    <property type="component" value="Chromosome"/>
</dbReference>
<dbReference type="CDD" id="cd05403">
    <property type="entry name" value="NT_KNTase_like"/>
    <property type="match status" value="1"/>
</dbReference>
<dbReference type="SUPFAM" id="SSF46785">
    <property type="entry name" value="Winged helix' DNA-binding domain"/>
    <property type="match status" value="1"/>
</dbReference>
<evidence type="ECO:0000313" key="2">
    <source>
        <dbReference type="EMBL" id="QSW98646.1"/>
    </source>
</evidence>
<organism evidence="2 3">
    <name type="scientific">Haloterrigena alkaliphila</name>
    <dbReference type="NCBI Taxonomy" id="2816475"/>
    <lineage>
        <taxon>Archaea</taxon>
        <taxon>Methanobacteriati</taxon>
        <taxon>Methanobacteriota</taxon>
        <taxon>Stenosarchaea group</taxon>
        <taxon>Halobacteria</taxon>
        <taxon>Halobacteriales</taxon>
        <taxon>Natrialbaceae</taxon>
        <taxon>Haloterrigena</taxon>
    </lineage>
</organism>
<dbReference type="Pfam" id="PF12802">
    <property type="entry name" value="MarR_2"/>
    <property type="match status" value="1"/>
</dbReference>
<dbReference type="InterPro" id="IPR052548">
    <property type="entry name" value="Type_VII_TA_antitoxin"/>
</dbReference>
<dbReference type="SMART" id="SM00418">
    <property type="entry name" value="HTH_ARSR"/>
    <property type="match status" value="1"/>
</dbReference>
<dbReference type="PANTHER" id="PTHR33933:SF1">
    <property type="entry name" value="PROTEIN ADENYLYLTRANSFERASE MNTA-RELATED"/>
    <property type="match status" value="1"/>
</dbReference>
<gene>
    <name evidence="2" type="ORF">J0X25_14795</name>
</gene>
<dbReference type="GO" id="GO:0003700">
    <property type="term" value="F:DNA-binding transcription factor activity"/>
    <property type="evidence" value="ECO:0007669"/>
    <property type="project" value="InterPro"/>
</dbReference>
<dbReference type="InterPro" id="IPR001845">
    <property type="entry name" value="HTH_ArsR_DNA-bd_dom"/>
</dbReference>
<protein>
    <submittedName>
        <fullName evidence="2">Nucleotidyltransferase domain-containing protein</fullName>
    </submittedName>
</protein>
<name>A0A8A2VBV7_9EURY</name>
<dbReference type="InterPro" id="IPR036388">
    <property type="entry name" value="WH-like_DNA-bd_sf"/>
</dbReference>
<dbReference type="Gene3D" id="3.30.460.10">
    <property type="entry name" value="Beta Polymerase, domain 2"/>
    <property type="match status" value="1"/>
</dbReference>